<organism evidence="4 5">
    <name type="scientific">Methylobacterium nonmethylotrophicum</name>
    <dbReference type="NCBI Taxonomy" id="1141884"/>
    <lineage>
        <taxon>Bacteria</taxon>
        <taxon>Pseudomonadati</taxon>
        <taxon>Pseudomonadota</taxon>
        <taxon>Alphaproteobacteria</taxon>
        <taxon>Hyphomicrobiales</taxon>
        <taxon>Methylobacteriaceae</taxon>
        <taxon>Methylobacterium</taxon>
    </lineage>
</organism>
<dbReference type="InterPro" id="IPR016923">
    <property type="entry name" value="UCP029509"/>
</dbReference>
<proteinExistence type="predicted"/>
<name>A0A4Z0NNQ0_9HYPH</name>
<evidence type="ECO:0000259" key="3">
    <source>
        <dbReference type="Pfam" id="PF09990"/>
    </source>
</evidence>
<feature type="transmembrane region" description="Helical" evidence="2">
    <location>
        <begin position="101"/>
        <end position="120"/>
    </location>
</feature>
<reference evidence="4 5" key="1">
    <citation type="submission" date="2019-04" db="EMBL/GenBank/DDBJ databases">
        <authorList>
            <person name="Feng G."/>
            <person name="Zhu H."/>
        </authorList>
    </citation>
    <scope>NUCLEOTIDE SEQUENCE [LARGE SCALE GENOMIC DNA]</scope>
    <source>
        <strain evidence="4 5">6HR-1</strain>
    </source>
</reference>
<feature type="compositionally biased region" description="Basic and acidic residues" evidence="1">
    <location>
        <begin position="1"/>
        <end position="16"/>
    </location>
</feature>
<comment type="caution">
    <text evidence="4">The sequence shown here is derived from an EMBL/GenBank/DDBJ whole genome shotgun (WGS) entry which is preliminary data.</text>
</comment>
<feature type="domain" description="DUF2231" evidence="3">
    <location>
        <begin position="29"/>
        <end position="163"/>
    </location>
</feature>
<evidence type="ECO:0000313" key="4">
    <source>
        <dbReference type="EMBL" id="TGD97644.1"/>
    </source>
</evidence>
<sequence length="164" mass="17628">MTDRAVTRRAATDRASEPGNPPSTATIAGHPLHPMLVPFPIVCFVGAFATDLAYWRTADMQWANFSAWLLAAGLVFGVLAALAGLTDFLGHRRVRAQRPAWAHMLGNVLVLGLSLVNAFVHSRDAWTSVVPTGLILSGAVVLILCVTGWLGWAMVYRHRVGVAS</sequence>
<dbReference type="InterPro" id="IPR019251">
    <property type="entry name" value="DUF2231_TM"/>
</dbReference>
<dbReference type="Proteomes" id="UP000297535">
    <property type="component" value="Unassembled WGS sequence"/>
</dbReference>
<protein>
    <submittedName>
        <fullName evidence="4">DUF2231 domain-containing protein</fullName>
    </submittedName>
</protein>
<feature type="transmembrane region" description="Helical" evidence="2">
    <location>
        <begin position="67"/>
        <end position="89"/>
    </location>
</feature>
<dbReference type="Pfam" id="PF09990">
    <property type="entry name" value="DUF2231"/>
    <property type="match status" value="1"/>
</dbReference>
<feature type="transmembrane region" description="Helical" evidence="2">
    <location>
        <begin position="132"/>
        <end position="155"/>
    </location>
</feature>
<evidence type="ECO:0000256" key="2">
    <source>
        <dbReference type="SAM" id="Phobius"/>
    </source>
</evidence>
<dbReference type="AlphaFoldDB" id="A0A4Z0NNQ0"/>
<gene>
    <name evidence="4" type="ORF">EU555_18565</name>
</gene>
<dbReference type="PIRSF" id="PIRSF029509">
    <property type="entry name" value="UCP029509"/>
    <property type="match status" value="1"/>
</dbReference>
<dbReference type="OrthoDB" id="2873672at2"/>
<evidence type="ECO:0000256" key="1">
    <source>
        <dbReference type="SAM" id="MobiDB-lite"/>
    </source>
</evidence>
<accession>A0A4Z0NNQ0</accession>
<keyword evidence="2" id="KW-0472">Membrane</keyword>
<evidence type="ECO:0000313" key="5">
    <source>
        <dbReference type="Proteomes" id="UP000297535"/>
    </source>
</evidence>
<keyword evidence="2" id="KW-0812">Transmembrane</keyword>
<dbReference type="EMBL" id="SRLB01000013">
    <property type="protein sequence ID" value="TGD97644.1"/>
    <property type="molecule type" value="Genomic_DNA"/>
</dbReference>
<dbReference type="RefSeq" id="WP_135416693.1">
    <property type="nucleotide sequence ID" value="NZ_SRLB01000013.1"/>
</dbReference>
<feature type="region of interest" description="Disordered" evidence="1">
    <location>
        <begin position="1"/>
        <end position="27"/>
    </location>
</feature>
<keyword evidence="5" id="KW-1185">Reference proteome</keyword>
<keyword evidence="2" id="KW-1133">Transmembrane helix</keyword>